<organism evidence="3">
    <name type="scientific">marine metagenome</name>
    <dbReference type="NCBI Taxonomy" id="408172"/>
    <lineage>
        <taxon>unclassified sequences</taxon>
        <taxon>metagenomes</taxon>
        <taxon>ecological metagenomes</taxon>
    </lineage>
</organism>
<dbReference type="PROSITE" id="PS51318">
    <property type="entry name" value="TAT"/>
    <property type="match status" value="1"/>
</dbReference>
<sequence length="198" mass="20938">MANDEHRVDRREFIHIGAAASLAAIGGALGTSVRAQEANTTLQVRRVVTGHDENGRSRVDIDEALDVSSGREGLERGPVWSTGSFPVNNSGSGQGTGGARAAAAPNANSTVFRVVQYAPGVAPREHRTQTTDYAVVISGEIDMELDHGEVRLRQGDVLVQRGTIHNWVNRGTEPCVIAFILIAAESVEAGGMTLRATG</sequence>
<dbReference type="InterPro" id="IPR006311">
    <property type="entry name" value="TAT_signal"/>
</dbReference>
<accession>A0A382ES79</accession>
<dbReference type="Gene3D" id="2.60.120.10">
    <property type="entry name" value="Jelly Rolls"/>
    <property type="match status" value="1"/>
</dbReference>
<feature type="domain" description="Cupin type-2" evidence="2">
    <location>
        <begin position="114"/>
        <end position="179"/>
    </location>
</feature>
<dbReference type="InterPro" id="IPR013096">
    <property type="entry name" value="Cupin_2"/>
</dbReference>
<dbReference type="EMBL" id="UINC01045808">
    <property type="protein sequence ID" value="SVB53014.1"/>
    <property type="molecule type" value="Genomic_DNA"/>
</dbReference>
<dbReference type="PANTHER" id="PTHR36156:SF2">
    <property type="entry name" value="CUPIN TYPE-2 DOMAIN-CONTAINING PROTEIN"/>
    <property type="match status" value="1"/>
</dbReference>
<proteinExistence type="predicted"/>
<gene>
    <name evidence="3" type="ORF">METZ01_LOCUS205868</name>
</gene>
<dbReference type="Pfam" id="PF07883">
    <property type="entry name" value="Cupin_2"/>
    <property type="match status" value="1"/>
</dbReference>
<reference evidence="3" key="1">
    <citation type="submission" date="2018-05" db="EMBL/GenBank/DDBJ databases">
        <authorList>
            <person name="Lanie J.A."/>
            <person name="Ng W.-L."/>
            <person name="Kazmierczak K.M."/>
            <person name="Andrzejewski T.M."/>
            <person name="Davidsen T.M."/>
            <person name="Wayne K.J."/>
            <person name="Tettelin H."/>
            <person name="Glass J.I."/>
            <person name="Rusch D."/>
            <person name="Podicherti R."/>
            <person name="Tsui H.-C.T."/>
            <person name="Winkler M.E."/>
        </authorList>
    </citation>
    <scope>NUCLEOTIDE SEQUENCE</scope>
</reference>
<protein>
    <recommendedName>
        <fullName evidence="2">Cupin type-2 domain-containing protein</fullName>
    </recommendedName>
</protein>
<dbReference type="InterPro" id="IPR011051">
    <property type="entry name" value="RmlC_Cupin_sf"/>
</dbReference>
<dbReference type="InterPro" id="IPR047142">
    <property type="entry name" value="OryJ/VirC-like"/>
</dbReference>
<evidence type="ECO:0000259" key="2">
    <source>
        <dbReference type="Pfam" id="PF07883"/>
    </source>
</evidence>
<evidence type="ECO:0000256" key="1">
    <source>
        <dbReference type="SAM" id="MobiDB-lite"/>
    </source>
</evidence>
<name>A0A382ES79_9ZZZZ</name>
<dbReference type="CDD" id="cd02231">
    <property type="entry name" value="cupin_BLL6423-like"/>
    <property type="match status" value="1"/>
</dbReference>
<evidence type="ECO:0000313" key="3">
    <source>
        <dbReference type="EMBL" id="SVB53014.1"/>
    </source>
</evidence>
<dbReference type="InterPro" id="IPR014710">
    <property type="entry name" value="RmlC-like_jellyroll"/>
</dbReference>
<dbReference type="AlphaFoldDB" id="A0A382ES79"/>
<dbReference type="SUPFAM" id="SSF51182">
    <property type="entry name" value="RmlC-like cupins"/>
    <property type="match status" value="1"/>
</dbReference>
<feature type="region of interest" description="Disordered" evidence="1">
    <location>
        <begin position="70"/>
        <end position="102"/>
    </location>
</feature>
<dbReference type="PANTHER" id="PTHR36156">
    <property type="entry name" value="SLR2101 PROTEIN"/>
    <property type="match status" value="1"/>
</dbReference>